<evidence type="ECO:0000259" key="2">
    <source>
        <dbReference type="Pfam" id="PF02525"/>
    </source>
</evidence>
<keyword evidence="1" id="KW-0560">Oxidoreductase</keyword>
<dbReference type="Pfam" id="PF02525">
    <property type="entry name" value="Flavodoxin_2"/>
    <property type="match status" value="1"/>
</dbReference>
<reference evidence="3 4" key="1">
    <citation type="submission" date="2015-01" db="EMBL/GenBank/DDBJ databases">
        <title>Draft Genome Sequences of Four Bacillus thermoamylovorans Strains, Isolated From Food Products.</title>
        <authorList>
            <person name="Krawcyk A.O."/>
            <person name="Berendsen E.M."/>
            <person name="Eijlander R.T."/>
            <person name="de Jong A."/>
            <person name="Wells-Bennik M."/>
            <person name="Kuipers O.P."/>
        </authorList>
    </citation>
    <scope>NUCLEOTIDE SEQUENCE [LARGE SCALE GENOMIC DNA]</scope>
    <source>
        <strain evidence="3 4">B4167</strain>
    </source>
</reference>
<dbReference type="PANTHER" id="PTHR47307">
    <property type="entry name" value="GLUTATHIONE-REGULATED POTASSIUM-EFFLUX SYSTEM ANCILLARY PROTEIN KEFG"/>
    <property type="match status" value="1"/>
</dbReference>
<proteinExistence type="predicted"/>
<sequence>MTKYEGKGKDMKTLLIVSHPDLINSGSQQYFLSSLKGNDKITVHHLETQYPDGKIDVAKEQALLREHDRIIFQFPFYWYSSPPLLKQWQDVVLEAGFAYGKRGNALYGKEFGLVLMIGVAEREYQAGGTELFSINELTKPFQAMAHKTGMIYLRPLTIFQFGYLEEEQKMDLLIKYWQLLTMENDFSLATREKWLIAQLKNFIDQNSDSPNARIFTYAVDLIEENRNTIDGLQMVFDDMYD</sequence>
<protein>
    <recommendedName>
        <fullName evidence="2">Flavodoxin-like fold domain-containing protein</fullName>
    </recommendedName>
</protein>
<evidence type="ECO:0000256" key="1">
    <source>
        <dbReference type="ARBA" id="ARBA00023002"/>
    </source>
</evidence>
<gene>
    <name evidence="3" type="ORF">B4167_2511</name>
</gene>
<dbReference type="Gene3D" id="3.40.50.360">
    <property type="match status" value="1"/>
</dbReference>
<dbReference type="Proteomes" id="UP000032076">
    <property type="component" value="Unassembled WGS sequence"/>
</dbReference>
<dbReference type="SUPFAM" id="SSF52218">
    <property type="entry name" value="Flavoproteins"/>
    <property type="match status" value="1"/>
</dbReference>
<evidence type="ECO:0000313" key="4">
    <source>
        <dbReference type="Proteomes" id="UP000032076"/>
    </source>
</evidence>
<organism evidence="3 4">
    <name type="scientific">Caldibacillus thermoamylovorans</name>
    <dbReference type="NCBI Taxonomy" id="35841"/>
    <lineage>
        <taxon>Bacteria</taxon>
        <taxon>Bacillati</taxon>
        <taxon>Bacillota</taxon>
        <taxon>Bacilli</taxon>
        <taxon>Bacillales</taxon>
        <taxon>Bacillaceae</taxon>
        <taxon>Caldibacillus</taxon>
    </lineage>
</organism>
<dbReference type="PANTHER" id="PTHR47307:SF1">
    <property type="entry name" value="GLUTATHIONE-REGULATED POTASSIUM-EFFLUX SYSTEM ANCILLARY PROTEIN KEFG"/>
    <property type="match status" value="1"/>
</dbReference>
<name>A0ABD4A871_9BACI</name>
<dbReference type="GO" id="GO:0016491">
    <property type="term" value="F:oxidoreductase activity"/>
    <property type="evidence" value="ECO:0007669"/>
    <property type="project" value="UniProtKB-KW"/>
</dbReference>
<accession>A0ABD4A871</accession>
<dbReference type="InterPro" id="IPR046980">
    <property type="entry name" value="KefG/KefF"/>
</dbReference>
<dbReference type="InterPro" id="IPR003680">
    <property type="entry name" value="Flavodoxin_fold"/>
</dbReference>
<evidence type="ECO:0000313" key="3">
    <source>
        <dbReference type="EMBL" id="KIO73054.1"/>
    </source>
</evidence>
<comment type="caution">
    <text evidence="3">The sequence shown here is derived from an EMBL/GenBank/DDBJ whole genome shotgun (WGS) entry which is preliminary data.</text>
</comment>
<dbReference type="EMBL" id="JXLU01000068">
    <property type="protein sequence ID" value="KIO73054.1"/>
    <property type="molecule type" value="Genomic_DNA"/>
</dbReference>
<dbReference type="AlphaFoldDB" id="A0ABD4A871"/>
<dbReference type="InterPro" id="IPR029039">
    <property type="entry name" value="Flavoprotein-like_sf"/>
</dbReference>
<feature type="domain" description="Flavodoxin-like fold" evidence="2">
    <location>
        <begin position="11"/>
        <end position="171"/>
    </location>
</feature>